<dbReference type="PANTHER" id="PTHR47481:SF36">
    <property type="entry name" value="CCHC-TYPE DOMAIN-CONTAINING PROTEIN"/>
    <property type="match status" value="1"/>
</dbReference>
<accession>A0A8X8YZM1</accession>
<name>A0A8X8YZM1_SALSN</name>
<dbReference type="InterPro" id="IPR012337">
    <property type="entry name" value="RNaseH-like_sf"/>
</dbReference>
<dbReference type="Pfam" id="PF22936">
    <property type="entry name" value="Pol_BBD"/>
    <property type="match status" value="1"/>
</dbReference>
<dbReference type="InterPro" id="IPR054722">
    <property type="entry name" value="PolX-like_BBD"/>
</dbReference>
<dbReference type="Proteomes" id="UP000298416">
    <property type="component" value="Unassembled WGS sequence"/>
</dbReference>
<reference evidence="2" key="1">
    <citation type="submission" date="2018-01" db="EMBL/GenBank/DDBJ databases">
        <authorList>
            <person name="Mao J.F."/>
        </authorList>
    </citation>
    <scope>NUCLEOTIDE SEQUENCE</scope>
    <source>
        <strain evidence="2">Huo1</strain>
        <tissue evidence="2">Leaf</tissue>
    </source>
</reference>
<organism evidence="2">
    <name type="scientific">Salvia splendens</name>
    <name type="common">Scarlet sage</name>
    <dbReference type="NCBI Taxonomy" id="180675"/>
    <lineage>
        <taxon>Eukaryota</taxon>
        <taxon>Viridiplantae</taxon>
        <taxon>Streptophyta</taxon>
        <taxon>Embryophyta</taxon>
        <taxon>Tracheophyta</taxon>
        <taxon>Spermatophyta</taxon>
        <taxon>Magnoliopsida</taxon>
        <taxon>eudicotyledons</taxon>
        <taxon>Gunneridae</taxon>
        <taxon>Pentapetalae</taxon>
        <taxon>asterids</taxon>
        <taxon>lamiids</taxon>
        <taxon>Lamiales</taxon>
        <taxon>Lamiaceae</taxon>
        <taxon>Nepetoideae</taxon>
        <taxon>Mentheae</taxon>
        <taxon>Salviinae</taxon>
        <taxon>Salvia</taxon>
        <taxon>Salvia subgen. Calosphace</taxon>
        <taxon>core Calosphace</taxon>
    </lineage>
</organism>
<dbReference type="EMBL" id="PNBA02000022">
    <property type="protein sequence ID" value="KAG6385352.1"/>
    <property type="molecule type" value="Genomic_DNA"/>
</dbReference>
<dbReference type="PANTHER" id="PTHR47481">
    <property type="match status" value="1"/>
</dbReference>
<dbReference type="GO" id="GO:0003676">
    <property type="term" value="F:nucleic acid binding"/>
    <property type="evidence" value="ECO:0007669"/>
    <property type="project" value="InterPro"/>
</dbReference>
<evidence type="ECO:0000313" key="2">
    <source>
        <dbReference type="EMBL" id="KAG6385352.1"/>
    </source>
</evidence>
<dbReference type="AlphaFoldDB" id="A0A8X8YZM1"/>
<feature type="domain" description="Retrovirus-related Pol polyprotein from transposon TNT 1-94-like beta-barrel" evidence="1">
    <location>
        <begin position="276"/>
        <end position="359"/>
    </location>
</feature>
<gene>
    <name evidence="2" type="ORF">SASPL_154185</name>
</gene>
<dbReference type="InterPro" id="IPR036397">
    <property type="entry name" value="RNaseH_sf"/>
</dbReference>
<dbReference type="Gene3D" id="3.30.420.10">
    <property type="entry name" value="Ribonuclease H-like superfamily/Ribonuclease H"/>
    <property type="match status" value="1"/>
</dbReference>
<evidence type="ECO:0000313" key="3">
    <source>
        <dbReference type="Proteomes" id="UP000298416"/>
    </source>
</evidence>
<evidence type="ECO:0000259" key="1">
    <source>
        <dbReference type="Pfam" id="PF22936"/>
    </source>
</evidence>
<comment type="caution">
    <text evidence="2">The sequence shown here is derived from an EMBL/GenBank/DDBJ whole genome shotgun (WGS) entry which is preliminary data.</text>
</comment>
<reference evidence="2" key="2">
    <citation type="submission" date="2020-08" db="EMBL/GenBank/DDBJ databases">
        <title>Plant Genome Project.</title>
        <authorList>
            <person name="Zhang R.-G."/>
        </authorList>
    </citation>
    <scope>NUCLEOTIDE SEQUENCE</scope>
    <source>
        <strain evidence="2">Huo1</strain>
        <tissue evidence="2">Leaf</tissue>
    </source>
</reference>
<dbReference type="SUPFAM" id="SSF53098">
    <property type="entry name" value="Ribonuclease H-like"/>
    <property type="match status" value="1"/>
</dbReference>
<protein>
    <recommendedName>
        <fullName evidence="1">Retrovirus-related Pol polyprotein from transposon TNT 1-94-like beta-barrel domain-containing protein</fullName>
    </recommendedName>
</protein>
<dbReference type="Pfam" id="PF14223">
    <property type="entry name" value="Retrotran_gag_2"/>
    <property type="match status" value="1"/>
</dbReference>
<proteinExistence type="predicted"/>
<keyword evidence="3" id="KW-1185">Reference proteome</keyword>
<sequence length="571" mass="64132">MVSEPSCTLGKALVVNTMEASNGGNNPFGMEKLVGHNNYKFWRICMEAYLQGQDLWELIAGAETEVPRDVPENAESRRKWKIKCGKALFALRTSINKEFIDHVRDVSSPKEVWQALENVCTKKNTARLQLLENELAMLTQGDTNEKISEARLRRYLISGLRKEYGPFVTSIQGWSNQPSVEELENLLCNQETLAKQIAKNLGSDVVLFSKGKSNKMLGLQTREMMKKRDKGKSPTNVACTNDGDDKIEWDQCFTVEAIKGKAGDAHVKYINNKEEWIIDSGCSHHATENDTLFSEMCDHHGERLVVTADNSTHPVAKEGDVTIDVVGNPTAKSVKLHDVYHVPGLKRNLVSVTQITDSGKFVLFGPNDVRVLDNVKNISADVTFIGEKRGSLFVMSTGEAYVKKTSQTDNTTIWHARSTLFELVHTDLMGPTRTPSCSSHRYVMVLVNDHSRDAVEKEFGKKIKCLRNTPQQNGVAERKLAHLTSVCLSWLHDKNLPRELWAEAVQCAYHVTNRQPPWPEQIVDAPPVSGQIASAENNDVQQVSGRPRREIRQPDYLKHYEVDINHCPVVS</sequence>